<comment type="caution">
    <text evidence="2">The sequence shown here is derived from an EMBL/GenBank/DDBJ whole genome shotgun (WGS) entry which is preliminary data.</text>
</comment>
<dbReference type="Proteomes" id="UP000231960">
    <property type="component" value="Unassembled WGS sequence"/>
</dbReference>
<reference evidence="2 3" key="1">
    <citation type="submission" date="2017-06" db="EMBL/GenBank/DDBJ databases">
        <title>Description of Avrilella dinanensis gen. nov. sp. nov.</title>
        <authorList>
            <person name="Leyer C."/>
            <person name="Sassi M."/>
            <person name="Minet J."/>
            <person name="Kayal S."/>
            <person name="Cattoir V."/>
        </authorList>
    </citation>
    <scope>NUCLEOTIDE SEQUENCE [LARGE SCALE GENOMIC DNA]</scope>
    <source>
        <strain evidence="2 3">UR159</strain>
    </source>
</reference>
<protein>
    <recommendedName>
        <fullName evidence="4">Cytochrome c domain-containing protein</fullName>
    </recommendedName>
</protein>
<evidence type="ECO:0000313" key="2">
    <source>
        <dbReference type="EMBL" id="PJR03755.1"/>
    </source>
</evidence>
<sequence>MKRITIFFLFISCLFIGCADDNNSYEIIEKPEPISVDLENVPYATLSEYHFFTGNLKNLTPHEDLLLYKPNSELFTDYAQKTRYVWLPENAKANYTYENTPLNLPVGSVLIKIFYYDETQLNSDKKIIETRLMILKDEGWIFANYKWNEEQSEAYLDMSESTIPLSINHLNETINFDYKIPNESQCMSCHSINNELVPIGIKPIHLNYTLTYPDGNENQLNRWIQRGKLEENLPGGINTVVDYSDISKPISERARAYFDIQCAHCHQTGGEAVSTPLNLSYHQTTFLKNMGVCVDQPHPIPGVLTNGKIVDPQNPENSLLYLLMNTDDTYLRMPRLGRSTIHREGVQLIEEWINSLEECE</sequence>
<proteinExistence type="predicted"/>
<gene>
    <name evidence="2" type="ORF">CDL10_03875</name>
</gene>
<dbReference type="OrthoDB" id="338827at2"/>
<accession>A0A2M9R4S9</accession>
<evidence type="ECO:0000256" key="1">
    <source>
        <dbReference type="SAM" id="SignalP"/>
    </source>
</evidence>
<feature type="chain" id="PRO_5014780216" description="Cytochrome c domain-containing protein" evidence="1">
    <location>
        <begin position="20"/>
        <end position="360"/>
    </location>
</feature>
<dbReference type="RefSeq" id="WP_100677323.1">
    <property type="nucleotide sequence ID" value="NZ_NIPO01000001.1"/>
</dbReference>
<keyword evidence="1" id="KW-0732">Signal</keyword>
<dbReference type="PROSITE" id="PS51257">
    <property type="entry name" value="PROKAR_LIPOPROTEIN"/>
    <property type="match status" value="1"/>
</dbReference>
<name>A0A2M9R4S9_9FLAO</name>
<evidence type="ECO:0008006" key="4">
    <source>
        <dbReference type="Google" id="ProtNLM"/>
    </source>
</evidence>
<feature type="signal peptide" evidence="1">
    <location>
        <begin position="1"/>
        <end position="19"/>
    </location>
</feature>
<dbReference type="EMBL" id="NIPO01000001">
    <property type="protein sequence ID" value="PJR03755.1"/>
    <property type="molecule type" value="Genomic_DNA"/>
</dbReference>
<dbReference type="AlphaFoldDB" id="A0A2M9R4S9"/>
<keyword evidence="3" id="KW-1185">Reference proteome</keyword>
<organism evidence="2 3">
    <name type="scientific">Avrilella dinanensis</name>
    <dbReference type="NCBI Taxonomy" id="2008672"/>
    <lineage>
        <taxon>Bacteria</taxon>
        <taxon>Pseudomonadati</taxon>
        <taxon>Bacteroidota</taxon>
        <taxon>Flavobacteriia</taxon>
        <taxon>Flavobacteriales</taxon>
        <taxon>Flavobacteriaceae</taxon>
        <taxon>Avrilella</taxon>
    </lineage>
</organism>
<evidence type="ECO:0000313" key="3">
    <source>
        <dbReference type="Proteomes" id="UP000231960"/>
    </source>
</evidence>